<comment type="similarity">
    <text evidence="2">Belongs to the PC-esterase family. TBL subfamily.</text>
</comment>
<evidence type="ECO:0000259" key="8">
    <source>
        <dbReference type="Pfam" id="PF13839"/>
    </source>
</evidence>
<keyword evidence="7" id="KW-0732">Signal</keyword>
<dbReference type="Pfam" id="PF13839">
    <property type="entry name" value="PC-Esterase"/>
    <property type="match status" value="2"/>
</dbReference>
<dbReference type="GO" id="GO:0016413">
    <property type="term" value="F:O-acetyltransferase activity"/>
    <property type="evidence" value="ECO:0007669"/>
    <property type="project" value="InterPro"/>
</dbReference>
<dbReference type="InterPro" id="IPR029962">
    <property type="entry name" value="TBL"/>
</dbReference>
<evidence type="ECO:0000256" key="3">
    <source>
        <dbReference type="ARBA" id="ARBA00022692"/>
    </source>
</evidence>
<protein>
    <recommendedName>
        <fullName evidence="12">Trichome birefringence-like N-terminal domain-containing protein</fullName>
    </recommendedName>
</protein>
<evidence type="ECO:0000256" key="7">
    <source>
        <dbReference type="SAM" id="SignalP"/>
    </source>
</evidence>
<dbReference type="GO" id="GO:0016020">
    <property type="term" value="C:membrane"/>
    <property type="evidence" value="ECO:0007669"/>
    <property type="project" value="UniProtKB-SubCell"/>
</dbReference>
<feature type="domain" description="Trichome birefringence-like N-terminal" evidence="9">
    <location>
        <begin position="36"/>
        <end position="84"/>
    </location>
</feature>
<keyword evidence="3" id="KW-0812">Transmembrane</keyword>
<dbReference type="Pfam" id="PF14416">
    <property type="entry name" value="PMR5N"/>
    <property type="match status" value="1"/>
</dbReference>
<dbReference type="Proteomes" id="UP000701853">
    <property type="component" value="Chromosome 11"/>
</dbReference>
<feature type="domain" description="Trichome birefringence-like C-terminal" evidence="8">
    <location>
        <begin position="302"/>
        <end position="558"/>
    </location>
</feature>
<evidence type="ECO:0000256" key="2">
    <source>
        <dbReference type="ARBA" id="ARBA00007727"/>
    </source>
</evidence>
<dbReference type="AlphaFoldDB" id="A0A8J5YIA0"/>
<comment type="subcellular location">
    <subcellularLocation>
        <location evidence="1">Membrane</location>
        <topology evidence="1">Single-pass membrane protein</topology>
    </subcellularLocation>
</comment>
<dbReference type="PANTHER" id="PTHR32285:SF206">
    <property type="entry name" value="PROTEIN TRICHOME BIREFRINGENCE-LIKE 37"/>
    <property type="match status" value="1"/>
</dbReference>
<evidence type="ECO:0000256" key="4">
    <source>
        <dbReference type="ARBA" id="ARBA00022968"/>
    </source>
</evidence>
<evidence type="ECO:0000256" key="5">
    <source>
        <dbReference type="ARBA" id="ARBA00022989"/>
    </source>
</evidence>
<comment type="caution">
    <text evidence="10">The sequence shown here is derived from an EMBL/GenBank/DDBJ whole genome shotgun (WGS) entry which is preliminary data.</text>
</comment>
<evidence type="ECO:0000256" key="6">
    <source>
        <dbReference type="ARBA" id="ARBA00023136"/>
    </source>
</evidence>
<feature type="chain" id="PRO_5035203590" description="Trichome birefringence-like N-terminal domain-containing protein" evidence="7">
    <location>
        <begin position="21"/>
        <end position="565"/>
    </location>
</feature>
<keyword evidence="5" id="KW-1133">Transmembrane helix</keyword>
<dbReference type="GO" id="GO:0005794">
    <property type="term" value="C:Golgi apparatus"/>
    <property type="evidence" value="ECO:0007669"/>
    <property type="project" value="TreeGrafter"/>
</dbReference>
<proteinExistence type="inferred from homology"/>
<evidence type="ECO:0000313" key="10">
    <source>
        <dbReference type="EMBL" id="KAG8479520.1"/>
    </source>
</evidence>
<feature type="signal peptide" evidence="7">
    <location>
        <begin position="1"/>
        <end position="20"/>
    </location>
</feature>
<evidence type="ECO:0000256" key="1">
    <source>
        <dbReference type="ARBA" id="ARBA00004167"/>
    </source>
</evidence>
<accession>A0A8J5YIA0</accession>
<keyword evidence="11" id="KW-1185">Reference proteome</keyword>
<reference evidence="10 11" key="1">
    <citation type="journal article" date="2021" name="bioRxiv">
        <title>The Gossypium anomalum genome as a resource for cotton improvement and evolutionary analysis of hybrid incompatibility.</title>
        <authorList>
            <person name="Grover C.E."/>
            <person name="Yuan D."/>
            <person name="Arick M.A."/>
            <person name="Miller E.R."/>
            <person name="Hu G."/>
            <person name="Peterson D.G."/>
            <person name="Wendel J.F."/>
            <person name="Udall J.A."/>
        </authorList>
    </citation>
    <scope>NUCLEOTIDE SEQUENCE [LARGE SCALE GENOMIC DNA]</scope>
    <source>
        <strain evidence="10">JFW-Udall</strain>
        <tissue evidence="10">Leaf</tissue>
    </source>
</reference>
<dbReference type="EMBL" id="JAHUZN010000011">
    <property type="protein sequence ID" value="KAG8479520.1"/>
    <property type="molecule type" value="Genomic_DNA"/>
</dbReference>
<evidence type="ECO:0000313" key="11">
    <source>
        <dbReference type="Proteomes" id="UP000701853"/>
    </source>
</evidence>
<organism evidence="10 11">
    <name type="scientific">Gossypium anomalum</name>
    <dbReference type="NCBI Taxonomy" id="47600"/>
    <lineage>
        <taxon>Eukaryota</taxon>
        <taxon>Viridiplantae</taxon>
        <taxon>Streptophyta</taxon>
        <taxon>Embryophyta</taxon>
        <taxon>Tracheophyta</taxon>
        <taxon>Spermatophyta</taxon>
        <taxon>Magnoliopsida</taxon>
        <taxon>eudicotyledons</taxon>
        <taxon>Gunneridae</taxon>
        <taxon>Pentapetalae</taxon>
        <taxon>rosids</taxon>
        <taxon>malvids</taxon>
        <taxon>Malvales</taxon>
        <taxon>Malvaceae</taxon>
        <taxon>Malvoideae</taxon>
        <taxon>Gossypium</taxon>
    </lineage>
</organism>
<name>A0A8J5YIA0_9ROSI</name>
<keyword evidence="6" id="KW-0472">Membrane</keyword>
<feature type="domain" description="Trichome birefringence-like C-terminal" evidence="8">
    <location>
        <begin position="86"/>
        <end position="183"/>
    </location>
</feature>
<evidence type="ECO:0000259" key="9">
    <source>
        <dbReference type="Pfam" id="PF14416"/>
    </source>
</evidence>
<evidence type="ECO:0008006" key="12">
    <source>
        <dbReference type="Google" id="ProtNLM"/>
    </source>
</evidence>
<keyword evidence="4" id="KW-0735">Signal-anchor</keyword>
<dbReference type="InterPro" id="IPR026057">
    <property type="entry name" value="TBL_C"/>
</dbReference>
<dbReference type="PANTHER" id="PTHR32285">
    <property type="entry name" value="PROTEIN TRICHOME BIREFRINGENCE-LIKE 9-RELATED"/>
    <property type="match status" value="1"/>
</dbReference>
<sequence>MGHWVDSIVLGSSFYLMVLAIFWCNNQVGNAAATKGCDLFKGSWVYDPSYPLYSDWACPFIQREFSCQRNGRLDMLYSQYRWQPLQFDALKFLESFRGKSIMFVGDSLSLNQWQSLTCMLYSALPNANFNISRVAAISIFQFQDYEVKVMLDRSLYLVDVVREDIGRVLRLDSIEGGHSSLWNDPKAKGCLGQEQPFLGSSYPGGVPQALGVLKRVLSTVRKKVKLLDITVLSLLRKDGHPSVYGFGGSTGLDCSHWCLADGFPRFCWIVLSWILIVSIHQVQLSEPQTAAAGCDYFQGSWDLLRKLKGKKMMFIGDSLSLNQWQSLTCMLHAFLPQSNYTVHREGNLSTFYLPEYEVSLMLSRNAFLVDIVQEKIGTVLKLDSIKNGESWKGYDFLIFNTWHWWLHTGRKQPWDFIESRGKVKKDMDRMAAYREALRTWSKWVDSNVNTTTTQVFFQGISPTHFNGKEWNGTKSTTCTHQIRPATDLTYESDPPPEVMIVKEVLKNMSTPVVLLDITRLSQLRKDGHPSIYTGLKGNDCSHWCLAGVPDTWNEILYAILTSRKT</sequence>
<dbReference type="InterPro" id="IPR025846">
    <property type="entry name" value="TBL_N"/>
</dbReference>
<dbReference type="OrthoDB" id="630188at2759"/>
<gene>
    <name evidence="10" type="ORF">CXB51_029277</name>
</gene>